<organism evidence="1 2">
    <name type="scientific">Eumeta variegata</name>
    <name type="common">Bagworm moth</name>
    <name type="synonym">Eumeta japonica</name>
    <dbReference type="NCBI Taxonomy" id="151549"/>
    <lineage>
        <taxon>Eukaryota</taxon>
        <taxon>Metazoa</taxon>
        <taxon>Ecdysozoa</taxon>
        <taxon>Arthropoda</taxon>
        <taxon>Hexapoda</taxon>
        <taxon>Insecta</taxon>
        <taxon>Pterygota</taxon>
        <taxon>Neoptera</taxon>
        <taxon>Endopterygota</taxon>
        <taxon>Lepidoptera</taxon>
        <taxon>Glossata</taxon>
        <taxon>Ditrysia</taxon>
        <taxon>Tineoidea</taxon>
        <taxon>Psychidae</taxon>
        <taxon>Oiketicinae</taxon>
        <taxon>Eumeta</taxon>
    </lineage>
</organism>
<accession>A0A4C1ZFD3</accession>
<name>A0A4C1ZFD3_EUMVA</name>
<evidence type="ECO:0000313" key="2">
    <source>
        <dbReference type="Proteomes" id="UP000299102"/>
    </source>
</evidence>
<proteinExistence type="predicted"/>
<evidence type="ECO:0000313" key="1">
    <source>
        <dbReference type="EMBL" id="GBP85255.1"/>
    </source>
</evidence>
<keyword evidence="2" id="KW-1185">Reference proteome</keyword>
<dbReference type="OrthoDB" id="7482953at2759"/>
<sequence length="153" mass="17365">MASINSRRLLGTKHHRKPRCITSLADGEDKTKHSKAQVFNSRRVVLQRKATIQDKSVYTRVDKTDPSRPNPGIFSRAVKKAIGGENTRVVVKHHDEPKVEYEMDSDVDEEQFLNEAENLVALVTNLPHGMTETRLRTLAGDGVQVKMRFIDCR</sequence>
<comment type="caution">
    <text evidence="1">The sequence shown here is derived from an EMBL/GenBank/DDBJ whole genome shotgun (WGS) entry which is preliminary data.</text>
</comment>
<reference evidence="1 2" key="1">
    <citation type="journal article" date="2019" name="Commun. Biol.">
        <title>The bagworm genome reveals a unique fibroin gene that provides high tensile strength.</title>
        <authorList>
            <person name="Kono N."/>
            <person name="Nakamura H."/>
            <person name="Ohtoshi R."/>
            <person name="Tomita M."/>
            <person name="Numata K."/>
            <person name="Arakawa K."/>
        </authorList>
    </citation>
    <scope>NUCLEOTIDE SEQUENCE [LARGE SCALE GENOMIC DNA]</scope>
</reference>
<protein>
    <submittedName>
        <fullName evidence="1">Uncharacterized protein</fullName>
    </submittedName>
</protein>
<gene>
    <name evidence="1" type="ORF">EVAR_92022_1</name>
</gene>
<dbReference type="EMBL" id="BGZK01001725">
    <property type="protein sequence ID" value="GBP85255.1"/>
    <property type="molecule type" value="Genomic_DNA"/>
</dbReference>
<dbReference type="AlphaFoldDB" id="A0A4C1ZFD3"/>
<dbReference type="Proteomes" id="UP000299102">
    <property type="component" value="Unassembled WGS sequence"/>
</dbReference>